<evidence type="ECO:0000313" key="2">
    <source>
        <dbReference type="Proteomes" id="UP000887013"/>
    </source>
</evidence>
<reference evidence="1" key="1">
    <citation type="submission" date="2020-08" db="EMBL/GenBank/DDBJ databases">
        <title>Multicomponent nature underlies the extraordinary mechanical properties of spider dragline silk.</title>
        <authorList>
            <person name="Kono N."/>
            <person name="Nakamura H."/>
            <person name="Mori M."/>
            <person name="Yoshida Y."/>
            <person name="Ohtoshi R."/>
            <person name="Malay A.D."/>
            <person name="Moran D.A.P."/>
            <person name="Tomita M."/>
            <person name="Numata K."/>
            <person name="Arakawa K."/>
        </authorList>
    </citation>
    <scope>NUCLEOTIDE SEQUENCE</scope>
</reference>
<dbReference type="EMBL" id="BMAW01072790">
    <property type="protein sequence ID" value="GFT84634.1"/>
    <property type="molecule type" value="Genomic_DNA"/>
</dbReference>
<organism evidence="1 2">
    <name type="scientific">Nephila pilipes</name>
    <name type="common">Giant wood spider</name>
    <name type="synonym">Nephila maculata</name>
    <dbReference type="NCBI Taxonomy" id="299642"/>
    <lineage>
        <taxon>Eukaryota</taxon>
        <taxon>Metazoa</taxon>
        <taxon>Ecdysozoa</taxon>
        <taxon>Arthropoda</taxon>
        <taxon>Chelicerata</taxon>
        <taxon>Arachnida</taxon>
        <taxon>Araneae</taxon>
        <taxon>Araneomorphae</taxon>
        <taxon>Entelegynae</taxon>
        <taxon>Araneoidea</taxon>
        <taxon>Nephilidae</taxon>
        <taxon>Nephila</taxon>
    </lineage>
</organism>
<comment type="caution">
    <text evidence="1">The sequence shown here is derived from an EMBL/GenBank/DDBJ whole genome shotgun (WGS) entry which is preliminary data.</text>
</comment>
<accession>A0A8X6PR47</accession>
<gene>
    <name evidence="1" type="ORF">NPIL_60781</name>
</gene>
<keyword evidence="2" id="KW-1185">Reference proteome</keyword>
<dbReference type="Proteomes" id="UP000887013">
    <property type="component" value="Unassembled WGS sequence"/>
</dbReference>
<proteinExistence type="predicted"/>
<evidence type="ECO:0000313" key="1">
    <source>
        <dbReference type="EMBL" id="GFT84634.1"/>
    </source>
</evidence>
<dbReference type="AlphaFoldDB" id="A0A8X6PR47"/>
<name>A0A8X6PR47_NEPPI</name>
<sequence length="66" mass="7710">MTDQRDQRYRVIDTREGSNFQKTRLSMSLADGHKSEVEVYTTNVIIRHEGRFIRILLIALPYAKGN</sequence>
<protein>
    <submittedName>
        <fullName evidence="1">Uncharacterized protein</fullName>
    </submittedName>
</protein>